<gene>
    <name evidence="1" type="ORF">EIM92_03115</name>
</gene>
<dbReference type="Proteomes" id="UP000273145">
    <property type="component" value="Chromosome"/>
</dbReference>
<dbReference type="OrthoDB" id="2591193at2"/>
<name>A0A3Q8S3Q6_9BACL</name>
<dbReference type="AlphaFoldDB" id="A0A3Q8S3Q6"/>
<dbReference type="RefSeq" id="WP_125081436.1">
    <property type="nucleotide sequence ID" value="NZ_CP034248.1"/>
</dbReference>
<proteinExistence type="predicted"/>
<dbReference type="EMBL" id="CP034248">
    <property type="protein sequence ID" value="AZK45317.1"/>
    <property type="molecule type" value="Genomic_DNA"/>
</dbReference>
<protein>
    <submittedName>
        <fullName evidence="1">Uncharacterized protein</fullName>
    </submittedName>
</protein>
<accession>A0A3Q8S3Q6</accession>
<organism evidence="1 2">
    <name type="scientific">Paenibacillus lentus</name>
    <dbReference type="NCBI Taxonomy" id="1338368"/>
    <lineage>
        <taxon>Bacteria</taxon>
        <taxon>Bacillati</taxon>
        <taxon>Bacillota</taxon>
        <taxon>Bacilli</taxon>
        <taxon>Bacillales</taxon>
        <taxon>Paenibacillaceae</taxon>
        <taxon>Paenibacillus</taxon>
    </lineage>
</organism>
<evidence type="ECO:0000313" key="2">
    <source>
        <dbReference type="Proteomes" id="UP000273145"/>
    </source>
</evidence>
<evidence type="ECO:0000313" key="1">
    <source>
        <dbReference type="EMBL" id="AZK45317.1"/>
    </source>
</evidence>
<dbReference type="KEGG" id="plen:EIM92_03115"/>
<reference evidence="1 2" key="1">
    <citation type="submission" date="2018-11" db="EMBL/GenBank/DDBJ databases">
        <title>Genome sequencing of Paenibacillus lentus DSM25539(T).</title>
        <authorList>
            <person name="Kook J.-K."/>
            <person name="Park S.-N."/>
            <person name="Lim Y.K."/>
        </authorList>
    </citation>
    <scope>NUCLEOTIDE SEQUENCE [LARGE SCALE GENOMIC DNA]</scope>
    <source>
        <strain evidence="1 2">DSM 25539</strain>
    </source>
</reference>
<sequence>MFKINFRLVDEDIQQFSKINSEQFDKDFGGDISGQIELIFGDRSVGFYHEEVPFGNELIFHWFCRLFEVLEGLESRDSSHYVAMNIMGGNQWVEFVKEGGLRVSLINIPSMTEIQGFITKTPLLHTDNKEWGDILIDHAEFKNEIMNSTLKLLQQINDLNSDLLRSNKLRRIQEYHRYYT</sequence>
<keyword evidence="2" id="KW-1185">Reference proteome</keyword>